<dbReference type="PANTHER" id="PTHR46210">
    <property type="entry name" value="FHA DOMAIN-CONTAINING PROTEIN"/>
    <property type="match status" value="1"/>
</dbReference>
<dbReference type="InterPro" id="IPR000253">
    <property type="entry name" value="FHA_dom"/>
</dbReference>
<dbReference type="EMBL" id="CAJJDN010000168">
    <property type="protein sequence ID" value="CAD8126561.1"/>
    <property type="molecule type" value="Genomic_DNA"/>
</dbReference>
<dbReference type="PANTHER" id="PTHR46210:SF1">
    <property type="entry name" value="FHA DOMAIN-CONTAINING PROTEIN"/>
    <property type="match status" value="1"/>
</dbReference>
<evidence type="ECO:0000313" key="7">
    <source>
        <dbReference type="Proteomes" id="UP000692954"/>
    </source>
</evidence>
<dbReference type="GO" id="GO:0008270">
    <property type="term" value="F:zinc ion binding"/>
    <property type="evidence" value="ECO:0007669"/>
    <property type="project" value="UniProtKB-KW"/>
</dbReference>
<evidence type="ECO:0000259" key="4">
    <source>
        <dbReference type="PROSITE" id="PS50006"/>
    </source>
</evidence>
<reference evidence="6" key="1">
    <citation type="submission" date="2021-01" db="EMBL/GenBank/DDBJ databases">
        <authorList>
            <consortium name="Genoscope - CEA"/>
            <person name="William W."/>
        </authorList>
    </citation>
    <scope>NUCLEOTIDE SEQUENCE</scope>
</reference>
<evidence type="ECO:0000256" key="1">
    <source>
        <dbReference type="ARBA" id="ARBA00022723"/>
    </source>
</evidence>
<sequence>MGNCCKQTAQKNFSSSIQLNDFLQRKSLPPEQLEQLQNPIYHQSSLMIKTITWIKDSHDLFDYENTNRVTQYLMINSSNKLYRDKTSGIIHSNEYKTSGINTQNQQGKTLIQIENRQNCFWIQPRQTKNNDYHVWLVIKSIQQNDYGVKLQYNDVIRVGKVEIKLKELKFIEGEKKIDENETIVSQSVDEQRCRICLIGSESADDPKIEPCNCSGTMAFIHLKCLQHWIVTKYKMENCNSIVFLWDQMKCELCHSNFKRKLQLNGQRVDLVEISKRQFQNYAVLEIKKSLLKSKERQTYILNLQKLEEFKIGRANDNHIRLCDISVSRLHCKLILHNNEFYIEDNNSKFGTLLKLRNSMPILREFQNMQIQVGRTLFEFENVSNDCCK</sequence>
<dbReference type="InterPro" id="IPR011016">
    <property type="entry name" value="Znf_RING-CH"/>
</dbReference>
<evidence type="ECO:0000256" key="3">
    <source>
        <dbReference type="ARBA" id="ARBA00022833"/>
    </source>
</evidence>
<evidence type="ECO:0000259" key="5">
    <source>
        <dbReference type="PROSITE" id="PS51292"/>
    </source>
</evidence>
<dbReference type="SMART" id="SM00744">
    <property type="entry name" value="RINGv"/>
    <property type="match status" value="1"/>
</dbReference>
<keyword evidence="2" id="KW-0863">Zinc-finger</keyword>
<feature type="domain" description="FHA" evidence="4">
    <location>
        <begin position="309"/>
        <end position="358"/>
    </location>
</feature>
<dbReference type="SMART" id="SM00240">
    <property type="entry name" value="FHA"/>
    <property type="match status" value="1"/>
</dbReference>
<evidence type="ECO:0000313" key="6">
    <source>
        <dbReference type="EMBL" id="CAD8126561.1"/>
    </source>
</evidence>
<dbReference type="OrthoDB" id="273089at2759"/>
<protein>
    <recommendedName>
        <fullName evidence="8">FHA domain-containing protein</fullName>
    </recommendedName>
</protein>
<comment type="caution">
    <text evidence="6">The sequence shown here is derived from an EMBL/GenBank/DDBJ whole genome shotgun (WGS) entry which is preliminary data.</text>
</comment>
<gene>
    <name evidence="6" type="ORF">PSON_ATCC_30995.1.T1680062</name>
</gene>
<dbReference type="Proteomes" id="UP000692954">
    <property type="component" value="Unassembled WGS sequence"/>
</dbReference>
<accession>A0A8S1RE60</accession>
<name>A0A8S1RE60_9CILI</name>
<feature type="domain" description="RING-CH-type" evidence="5">
    <location>
        <begin position="185"/>
        <end position="260"/>
    </location>
</feature>
<dbReference type="PROSITE" id="PS50006">
    <property type="entry name" value="FHA_DOMAIN"/>
    <property type="match status" value="1"/>
</dbReference>
<evidence type="ECO:0008006" key="8">
    <source>
        <dbReference type="Google" id="ProtNLM"/>
    </source>
</evidence>
<evidence type="ECO:0000256" key="2">
    <source>
        <dbReference type="ARBA" id="ARBA00022771"/>
    </source>
</evidence>
<dbReference type="Pfam" id="PF12906">
    <property type="entry name" value="RINGv"/>
    <property type="match status" value="1"/>
</dbReference>
<dbReference type="Pfam" id="PF00498">
    <property type="entry name" value="FHA"/>
    <property type="match status" value="1"/>
</dbReference>
<keyword evidence="3" id="KW-0862">Zinc</keyword>
<dbReference type="CDD" id="cd00060">
    <property type="entry name" value="FHA"/>
    <property type="match status" value="1"/>
</dbReference>
<dbReference type="AlphaFoldDB" id="A0A8S1RE60"/>
<keyword evidence="1" id="KW-0479">Metal-binding</keyword>
<keyword evidence="7" id="KW-1185">Reference proteome</keyword>
<proteinExistence type="predicted"/>
<dbReference type="PROSITE" id="PS51292">
    <property type="entry name" value="ZF_RING_CH"/>
    <property type="match status" value="1"/>
</dbReference>
<dbReference type="CDD" id="cd16495">
    <property type="entry name" value="RING_CH-C4HC3_MARCH"/>
    <property type="match status" value="1"/>
</dbReference>
<organism evidence="6 7">
    <name type="scientific">Paramecium sonneborni</name>
    <dbReference type="NCBI Taxonomy" id="65129"/>
    <lineage>
        <taxon>Eukaryota</taxon>
        <taxon>Sar</taxon>
        <taxon>Alveolata</taxon>
        <taxon>Ciliophora</taxon>
        <taxon>Intramacronucleata</taxon>
        <taxon>Oligohymenophorea</taxon>
        <taxon>Peniculida</taxon>
        <taxon>Parameciidae</taxon>
        <taxon>Paramecium</taxon>
    </lineage>
</organism>